<proteinExistence type="predicted"/>
<dbReference type="GO" id="GO:0043531">
    <property type="term" value="F:ADP binding"/>
    <property type="evidence" value="ECO:0007669"/>
    <property type="project" value="InterPro"/>
</dbReference>
<dbReference type="AlphaFoldDB" id="A0AAD6Z8Z9"/>
<keyword evidence="2" id="KW-0378">Hydrolase</keyword>
<protein>
    <submittedName>
        <fullName evidence="2">P-loop containing nucleoside triphosphate hydrolase protein</fullName>
    </submittedName>
</protein>
<feature type="non-terminal residue" evidence="2">
    <location>
        <position position="345"/>
    </location>
</feature>
<accession>A0AAD6Z8Z9</accession>
<evidence type="ECO:0000313" key="2">
    <source>
        <dbReference type="EMBL" id="KAJ7312642.1"/>
    </source>
</evidence>
<gene>
    <name evidence="2" type="ORF">DFH08DRAFT_636687</name>
</gene>
<keyword evidence="3" id="KW-1185">Reference proteome</keyword>
<sequence>PSCPKIFHGRGVELRDLISILVADSARTAILGPGGMGKTTLAMAALHHPTIIEKYTLRHFISCESANTCADLVTSIGLHLGLELSRQLSKAILQHFGKCGSCLVVLDNFETPWEPLESRGQVEDFIAFLADIPSLALLVTMRGAERPGKVKWSRPFLPPLEPLPTSASRQIFLAVADEPNAAEELALDDLLNLSGSLPLAVSLMANIASFEGYLGTLSRWQIENTSLLSDGHDKRSNLEKSIALSLGSPRISASPDAKSLLALLSLLPDGMRAEDIMASKVPIPDIRQSQTVLVRTSLAYIDAKGRLKALSPIREYIRRVHPPSPSVSRPLRTYFQDLLKLWQST</sequence>
<dbReference type="GO" id="GO:0016787">
    <property type="term" value="F:hydrolase activity"/>
    <property type="evidence" value="ECO:0007669"/>
    <property type="project" value="UniProtKB-KW"/>
</dbReference>
<feature type="non-terminal residue" evidence="2">
    <location>
        <position position="1"/>
    </location>
</feature>
<dbReference type="PRINTS" id="PR00364">
    <property type="entry name" value="DISEASERSIST"/>
</dbReference>
<dbReference type="Gene3D" id="3.40.50.300">
    <property type="entry name" value="P-loop containing nucleotide triphosphate hydrolases"/>
    <property type="match status" value="1"/>
</dbReference>
<feature type="domain" description="NB-ARC" evidence="1">
    <location>
        <begin position="27"/>
        <end position="90"/>
    </location>
</feature>
<evidence type="ECO:0000259" key="1">
    <source>
        <dbReference type="Pfam" id="PF00931"/>
    </source>
</evidence>
<reference evidence="2" key="1">
    <citation type="submission" date="2023-03" db="EMBL/GenBank/DDBJ databases">
        <title>Massive genome expansion in bonnet fungi (Mycena s.s.) driven by repeated elements and novel gene families across ecological guilds.</title>
        <authorList>
            <consortium name="Lawrence Berkeley National Laboratory"/>
            <person name="Harder C.B."/>
            <person name="Miyauchi S."/>
            <person name="Viragh M."/>
            <person name="Kuo A."/>
            <person name="Thoen E."/>
            <person name="Andreopoulos B."/>
            <person name="Lu D."/>
            <person name="Skrede I."/>
            <person name="Drula E."/>
            <person name="Henrissat B."/>
            <person name="Morin E."/>
            <person name="Kohler A."/>
            <person name="Barry K."/>
            <person name="LaButti K."/>
            <person name="Morin E."/>
            <person name="Salamov A."/>
            <person name="Lipzen A."/>
            <person name="Mereny Z."/>
            <person name="Hegedus B."/>
            <person name="Baldrian P."/>
            <person name="Stursova M."/>
            <person name="Weitz H."/>
            <person name="Taylor A."/>
            <person name="Grigoriev I.V."/>
            <person name="Nagy L.G."/>
            <person name="Martin F."/>
            <person name="Kauserud H."/>
        </authorList>
    </citation>
    <scope>NUCLEOTIDE SEQUENCE</scope>
    <source>
        <strain evidence="2">CBHHK002</strain>
    </source>
</reference>
<evidence type="ECO:0000313" key="3">
    <source>
        <dbReference type="Proteomes" id="UP001218218"/>
    </source>
</evidence>
<dbReference type="InterPro" id="IPR027417">
    <property type="entry name" value="P-loop_NTPase"/>
</dbReference>
<dbReference type="Proteomes" id="UP001218218">
    <property type="component" value="Unassembled WGS sequence"/>
</dbReference>
<dbReference type="Pfam" id="PF00931">
    <property type="entry name" value="NB-ARC"/>
    <property type="match status" value="1"/>
</dbReference>
<comment type="caution">
    <text evidence="2">The sequence shown here is derived from an EMBL/GenBank/DDBJ whole genome shotgun (WGS) entry which is preliminary data.</text>
</comment>
<organism evidence="2 3">
    <name type="scientific">Mycena albidolilacea</name>
    <dbReference type="NCBI Taxonomy" id="1033008"/>
    <lineage>
        <taxon>Eukaryota</taxon>
        <taxon>Fungi</taxon>
        <taxon>Dikarya</taxon>
        <taxon>Basidiomycota</taxon>
        <taxon>Agaricomycotina</taxon>
        <taxon>Agaricomycetes</taxon>
        <taxon>Agaricomycetidae</taxon>
        <taxon>Agaricales</taxon>
        <taxon>Marasmiineae</taxon>
        <taxon>Mycenaceae</taxon>
        <taxon>Mycena</taxon>
    </lineage>
</organism>
<dbReference type="EMBL" id="JARIHO010000071">
    <property type="protein sequence ID" value="KAJ7312642.1"/>
    <property type="molecule type" value="Genomic_DNA"/>
</dbReference>
<dbReference type="SUPFAM" id="SSF52540">
    <property type="entry name" value="P-loop containing nucleoside triphosphate hydrolases"/>
    <property type="match status" value="1"/>
</dbReference>
<dbReference type="InterPro" id="IPR002182">
    <property type="entry name" value="NB-ARC"/>
</dbReference>
<name>A0AAD6Z8Z9_9AGAR</name>